<dbReference type="Proteomes" id="UP000232122">
    <property type="component" value="Unassembled WGS sequence"/>
</dbReference>
<accession>A0AAE4QRN4</accession>
<evidence type="ECO:0000313" key="2">
    <source>
        <dbReference type="Proteomes" id="UP000232122"/>
    </source>
</evidence>
<protein>
    <submittedName>
        <fullName evidence="1">Uncharacterized protein</fullName>
    </submittedName>
</protein>
<keyword evidence="2" id="KW-1185">Reference proteome</keyword>
<evidence type="ECO:0000313" key="1">
    <source>
        <dbReference type="EMBL" id="MDV6237497.1"/>
    </source>
</evidence>
<comment type="caution">
    <text evidence="1">The sequence shown here is derived from an EMBL/GenBank/DDBJ whole genome shotgun (WGS) entry which is preliminary data.</text>
</comment>
<sequence>MAEFNAFSDEYKEKLRDPNLQGRKLSRCLADLLYYEIGGLDSDLKNLSYKYRNAPEFKYIEVTRLYLDANVEGFIKRATIEDAPALYFLIMNLNLSLNTIPKDGLISQVLSYHVRYKEKIEDKQLRKDYIKLFKRTVNQALFLLERKKKELKFMSDSIRKIAGEKAEENIALIERNILLDALEMAKLLAHICDSQSEYAHYMDLGWFARSHLRHFIESLRAESGELSFLSQGSSAPVTNVVQFKNNKNRKKRKR</sequence>
<dbReference type="AlphaFoldDB" id="A0AAE4QRN4"/>
<gene>
    <name evidence="1" type="ORF">CH379_017835</name>
</gene>
<organism evidence="1 2">
    <name type="scientific">Leptospira ellisii</name>
    <dbReference type="NCBI Taxonomy" id="2023197"/>
    <lineage>
        <taxon>Bacteria</taxon>
        <taxon>Pseudomonadati</taxon>
        <taxon>Spirochaetota</taxon>
        <taxon>Spirochaetia</taxon>
        <taxon>Leptospirales</taxon>
        <taxon>Leptospiraceae</taxon>
        <taxon>Leptospira</taxon>
    </lineage>
</organism>
<proteinExistence type="predicted"/>
<dbReference type="EMBL" id="NPEF02000026">
    <property type="protein sequence ID" value="MDV6237497.1"/>
    <property type="molecule type" value="Genomic_DNA"/>
</dbReference>
<reference evidence="1 2" key="1">
    <citation type="journal article" date="2018" name="Microb. Genom.">
        <title>Deciphering the unexplored Leptospira diversity from soils uncovers genomic evolution to virulence.</title>
        <authorList>
            <person name="Thibeaux R."/>
            <person name="Iraola G."/>
            <person name="Ferres I."/>
            <person name="Bierque E."/>
            <person name="Girault D."/>
            <person name="Soupe-Gilbert M.E."/>
            <person name="Picardeau M."/>
            <person name="Goarant C."/>
        </authorList>
    </citation>
    <scope>NUCLEOTIDE SEQUENCE [LARGE SCALE GENOMIC DNA]</scope>
    <source>
        <strain evidence="1 2">ATI7-C-A5</strain>
    </source>
</reference>
<dbReference type="RefSeq" id="WP_317573808.1">
    <property type="nucleotide sequence ID" value="NZ_NPEF02000026.1"/>
</dbReference>
<name>A0AAE4QRN4_9LEPT</name>